<protein>
    <submittedName>
        <fullName evidence="1">Uncharacterized protein</fullName>
    </submittedName>
</protein>
<dbReference type="AlphaFoldDB" id="E7N2T4"/>
<reference evidence="1 2" key="1">
    <citation type="submission" date="2010-08" db="EMBL/GenBank/DDBJ databases">
        <authorList>
            <person name="Weinstock G."/>
            <person name="Sodergren E."/>
            <person name="Clifton S."/>
            <person name="Fulton L."/>
            <person name="Fulton B."/>
            <person name="Courtney L."/>
            <person name="Fronick C."/>
            <person name="Harrison M."/>
            <person name="Strong C."/>
            <person name="Farmer C."/>
            <person name="Delahaunty K."/>
            <person name="Markovic C."/>
            <person name="Hall O."/>
            <person name="Minx P."/>
            <person name="Tomlinson C."/>
            <person name="Mitreva M."/>
            <person name="Hou S."/>
            <person name="Chen J."/>
            <person name="Wollam A."/>
            <person name="Pepin K.H."/>
            <person name="Johnson M."/>
            <person name="Bhonagiri V."/>
            <person name="Zhang X."/>
            <person name="Suruliraj S."/>
            <person name="Warren W."/>
            <person name="Chinwalla A."/>
            <person name="Mardis E.R."/>
            <person name="Wilson R.K."/>
        </authorList>
    </citation>
    <scope>NUCLEOTIDE SEQUENCE [LARGE SCALE GENOMIC DNA]</scope>
    <source>
        <strain evidence="1 2">F0399</strain>
    </source>
</reference>
<dbReference type="Proteomes" id="UP000004633">
    <property type="component" value="Unassembled WGS sequence"/>
</dbReference>
<dbReference type="EMBL" id="AECV01000023">
    <property type="protein sequence ID" value="EFW29495.1"/>
    <property type="molecule type" value="Genomic_DNA"/>
</dbReference>
<dbReference type="HOGENOM" id="CLU_3221900_0_0_9"/>
<name>E7N2T4_9FIRM</name>
<comment type="caution">
    <text evidence="1">The sequence shown here is derived from an EMBL/GenBank/DDBJ whole genome shotgun (WGS) entry which is preliminary data.</text>
</comment>
<accession>E7N2T4</accession>
<evidence type="ECO:0000313" key="1">
    <source>
        <dbReference type="EMBL" id="EFW29495.1"/>
    </source>
</evidence>
<organism evidence="1 2">
    <name type="scientific">Selenomonas artemidis F0399</name>
    <dbReference type="NCBI Taxonomy" id="749551"/>
    <lineage>
        <taxon>Bacteria</taxon>
        <taxon>Bacillati</taxon>
        <taxon>Bacillota</taxon>
        <taxon>Negativicutes</taxon>
        <taxon>Selenomonadales</taxon>
        <taxon>Selenomonadaceae</taxon>
        <taxon>Selenomonas</taxon>
    </lineage>
</organism>
<evidence type="ECO:0000313" key="2">
    <source>
        <dbReference type="Proteomes" id="UP000004633"/>
    </source>
</evidence>
<sequence>MPSHFSLRLAIQSAGIDTLFYYRRNTCSSKRKDAAARRFHAAAP</sequence>
<keyword evidence="2" id="KW-1185">Reference proteome</keyword>
<proteinExistence type="predicted"/>
<gene>
    <name evidence="1" type="ORF">HMPREF9555_01305</name>
</gene>